<protein>
    <submittedName>
        <fullName evidence="1">Uncharacterized protein</fullName>
    </submittedName>
</protein>
<dbReference type="AlphaFoldDB" id="A0A3P1WVF8"/>
<evidence type="ECO:0000313" key="1">
    <source>
        <dbReference type="EMBL" id="RRD50211.1"/>
    </source>
</evidence>
<gene>
    <name evidence="1" type="ORF">EII35_05590</name>
</gene>
<proteinExistence type="predicted"/>
<dbReference type="RefSeq" id="WP_125227467.1">
    <property type="nucleotide sequence ID" value="NZ_RQYT01000008.1"/>
</dbReference>
<accession>A0A3P1WVF8</accession>
<sequence>MHLLGSTFCCEVPDEWREIKQPGYVIAAAPSSSLGFTPNVVLRESIVEGRPDALAAISQANLRSVAEIPGTVVVHVEAVERHGEEHRRIWMLTPVAPEEIHGNILCLLIVQDLVVTDGAIAELTLTLPLIEWTPGDHHQAILDTLRALPPAERNAPATTSTIPEVTLDEWATARDGAPREDLSVLTPPNLMLQAEPLVLSDATATTFFAHAEQRVFTPVTGQVRDELAAAGLVEQDGSPTGAGFWYIDHLLSGTGWNITVATPTPHVFRFWVTDATTIFTAPHPDEDGATLLAYCPSNDLFRILLGWVTATPAWPMDVHLELSGQQLQDKLERDTLTFTGSDDAAEFAKHPWTLLSLRNSADETFLNWIHTSSRGQAAAWFEPTLRNANDLITVRQHIDAPLWLQLMSTIAENQ</sequence>
<name>A0A3P1WVF8_9ACTN</name>
<dbReference type="Gene3D" id="3.40.1000.10">
    <property type="entry name" value="Mog1/PsbP, alpha/beta/alpha sandwich"/>
    <property type="match status" value="1"/>
</dbReference>
<dbReference type="Proteomes" id="UP000280935">
    <property type="component" value="Unassembled WGS sequence"/>
</dbReference>
<dbReference type="OrthoDB" id="3734791at2"/>
<evidence type="ECO:0000313" key="2">
    <source>
        <dbReference type="Proteomes" id="UP000280935"/>
    </source>
</evidence>
<comment type="caution">
    <text evidence="1">The sequence shown here is derived from an EMBL/GenBank/DDBJ whole genome shotgun (WGS) entry which is preliminary data.</text>
</comment>
<organism evidence="1 2">
    <name type="scientific">Arachnia propionica</name>
    <dbReference type="NCBI Taxonomy" id="1750"/>
    <lineage>
        <taxon>Bacteria</taxon>
        <taxon>Bacillati</taxon>
        <taxon>Actinomycetota</taxon>
        <taxon>Actinomycetes</taxon>
        <taxon>Propionibacteriales</taxon>
        <taxon>Propionibacteriaceae</taxon>
        <taxon>Arachnia</taxon>
    </lineage>
</organism>
<dbReference type="EMBL" id="RQYT01000008">
    <property type="protein sequence ID" value="RRD50211.1"/>
    <property type="molecule type" value="Genomic_DNA"/>
</dbReference>
<reference evidence="1 2" key="1">
    <citation type="submission" date="2018-11" db="EMBL/GenBank/DDBJ databases">
        <title>Genomes From Bacteria Associated with the Canine Oral Cavity: a Test Case for Automated Genome-Based Taxonomic Assignment.</title>
        <authorList>
            <person name="Coil D.A."/>
            <person name="Jospin G."/>
            <person name="Darling A.E."/>
            <person name="Wallis C."/>
            <person name="Davis I.J."/>
            <person name="Harris S."/>
            <person name="Eisen J.A."/>
            <person name="Holcombe L.J."/>
            <person name="O'Flynn C."/>
        </authorList>
    </citation>
    <scope>NUCLEOTIDE SEQUENCE [LARGE SCALE GENOMIC DNA]</scope>
    <source>
        <strain evidence="1 2">OH2822_COT-296</strain>
    </source>
</reference>